<dbReference type="InterPro" id="IPR001736">
    <property type="entry name" value="PLipase_D/transphosphatidylase"/>
</dbReference>
<dbReference type="Proteomes" id="UP000433876">
    <property type="component" value="Unassembled WGS sequence"/>
</dbReference>
<evidence type="ECO:0000259" key="2">
    <source>
        <dbReference type="PROSITE" id="PS50035"/>
    </source>
</evidence>
<dbReference type="OMA" id="FHAKYMV"/>
<name>A0A8S8ZT30_SORMA</name>
<feature type="compositionally biased region" description="Acidic residues" evidence="1">
    <location>
        <begin position="59"/>
        <end position="71"/>
    </location>
</feature>
<evidence type="ECO:0000313" key="3">
    <source>
        <dbReference type="EMBL" id="KAA8631761.1"/>
    </source>
</evidence>
<accession>A0A8S8ZT30</accession>
<gene>
    <name evidence="3" type="ORF">SMACR_01127</name>
</gene>
<reference evidence="3 4" key="1">
    <citation type="submission" date="2017-07" db="EMBL/GenBank/DDBJ databases">
        <title>Genome sequence of the Sordaria macrospora wild type strain R19027.</title>
        <authorList>
            <person name="Nowrousian M."/>
            <person name="Teichert I."/>
            <person name="Kueck U."/>
        </authorList>
    </citation>
    <scope>NUCLEOTIDE SEQUENCE [LARGE SCALE GENOMIC DNA]</scope>
    <source>
        <strain evidence="3 4">R19027</strain>
        <tissue evidence="3">Mycelium</tissue>
    </source>
</reference>
<dbReference type="CDD" id="cd00138">
    <property type="entry name" value="PLDc_SF"/>
    <property type="match status" value="1"/>
</dbReference>
<organism evidence="3 4">
    <name type="scientific">Sordaria macrospora</name>
    <dbReference type="NCBI Taxonomy" id="5147"/>
    <lineage>
        <taxon>Eukaryota</taxon>
        <taxon>Fungi</taxon>
        <taxon>Dikarya</taxon>
        <taxon>Ascomycota</taxon>
        <taxon>Pezizomycotina</taxon>
        <taxon>Sordariomycetes</taxon>
        <taxon>Sordariomycetidae</taxon>
        <taxon>Sordariales</taxon>
        <taxon>Sordariaceae</taxon>
        <taxon>Sordaria</taxon>
    </lineage>
</organism>
<feature type="domain" description="PLD phosphodiesterase" evidence="2">
    <location>
        <begin position="294"/>
        <end position="321"/>
    </location>
</feature>
<dbReference type="SUPFAM" id="SSF56024">
    <property type="entry name" value="Phospholipase D/nuclease"/>
    <property type="match status" value="2"/>
</dbReference>
<protein>
    <recommendedName>
        <fullName evidence="2">PLD phosphodiesterase domain-containing protein</fullName>
    </recommendedName>
</protein>
<proteinExistence type="predicted"/>
<evidence type="ECO:0000256" key="1">
    <source>
        <dbReference type="SAM" id="MobiDB-lite"/>
    </source>
</evidence>
<feature type="region of interest" description="Disordered" evidence="1">
    <location>
        <begin position="53"/>
        <end position="118"/>
    </location>
</feature>
<dbReference type="Pfam" id="PF13091">
    <property type="entry name" value="PLDc_2"/>
    <property type="match status" value="1"/>
</dbReference>
<dbReference type="VEuPathDB" id="FungiDB:SMAC_01127"/>
<sequence length="741" mass="82266">MTKSKFPDHISDRVFDLCNSFETVSSLLAKDPSLSPHDAWNKLFGRHALKKRHLGGNSSEEEEEEEEENEEEYRYSISGSEEKEHLNNPGGHQGSTASAYYYNSPPTPPHSPTSAHEHLDRAAKCGKWGGKRPSGLFLQIYHDALCTLDDDPLRGMVSPPLLGTCGTVPLTIISVIPDIARHMANLIYRAEHEIFLATNYWQSSVASTYLTIAIRDLNKRLAAEFEASFSSSSPPRRKKIVLKILYDRGTPKQFLSRHQIVAPDTYTNASTIGLPHPDEIPFIDMQVMNFHTPIMGTFHAKYMVVDRRVAILQSNNIQDNDNLEMATHLEGPVVDSLWDMAMISWHKHLEPTMPCLNSPATDSCNQVSGERTEMMGVLGLSTQAGVSRNSLAVTEEPPTTGTTTQPTVTPNVPQHTIEEPHYDTSLPAEVTRIQASMAPKFDPDNNVIETHLQAVTRLLNHTRNPNFTADPLAPDPVNNSDNKMTPYRFLPRHQTSFQEKGQQNPELVPMALVNRAPYGPPNHSSVSNPQNAAWLSALRNATHSVFIQTPTLNAAPLLPAIIHACNRGVQVICYVCLGYNDAGELLPHQNGHNEMIAHRLYSSLSPETKNNLHYYWYVGKDQTKPLVQSKGLRSCHIKLMVVDGRVGIMGNGNQDTQSWFHSQEINVMIDSEEVCGTWMEGVRRNQNTAIYGALDKEKGMWLDAEGKEADGVIGVDPGGRMKRWAKGAVGAVKRVQGTGGF</sequence>
<dbReference type="GO" id="GO:0032049">
    <property type="term" value="P:cardiolipin biosynthetic process"/>
    <property type="evidence" value="ECO:0007669"/>
    <property type="project" value="UniProtKB-ARBA"/>
</dbReference>
<dbReference type="EMBL" id="NMPR01000069">
    <property type="protein sequence ID" value="KAA8631761.1"/>
    <property type="molecule type" value="Genomic_DNA"/>
</dbReference>
<comment type="caution">
    <text evidence="3">The sequence shown here is derived from an EMBL/GenBank/DDBJ whole genome shotgun (WGS) entry which is preliminary data.</text>
</comment>
<dbReference type="InterPro" id="IPR025202">
    <property type="entry name" value="PLD-like_dom"/>
</dbReference>
<dbReference type="PANTHER" id="PTHR21248">
    <property type="entry name" value="CARDIOLIPIN SYNTHASE"/>
    <property type="match status" value="1"/>
</dbReference>
<feature type="domain" description="PLD phosphodiesterase" evidence="2">
    <location>
        <begin position="631"/>
        <end position="658"/>
    </location>
</feature>
<dbReference type="PROSITE" id="PS50035">
    <property type="entry name" value="PLD"/>
    <property type="match status" value="2"/>
</dbReference>
<evidence type="ECO:0000313" key="4">
    <source>
        <dbReference type="Proteomes" id="UP000433876"/>
    </source>
</evidence>
<dbReference type="PANTHER" id="PTHR21248:SF22">
    <property type="entry name" value="PHOSPHOLIPASE D"/>
    <property type="match status" value="1"/>
</dbReference>
<dbReference type="GO" id="GO:0030572">
    <property type="term" value="F:phosphatidyltransferase activity"/>
    <property type="evidence" value="ECO:0007669"/>
    <property type="project" value="UniProtKB-ARBA"/>
</dbReference>
<dbReference type="Gene3D" id="3.30.870.10">
    <property type="entry name" value="Endonuclease Chain A"/>
    <property type="match status" value="2"/>
</dbReference>
<dbReference type="AlphaFoldDB" id="A0A8S8ZT30"/>